<organism evidence="4 5">
    <name type="scientific">Sphingomonas aerophila</name>
    <dbReference type="NCBI Taxonomy" id="1344948"/>
    <lineage>
        <taxon>Bacteria</taxon>
        <taxon>Pseudomonadati</taxon>
        <taxon>Pseudomonadota</taxon>
        <taxon>Alphaproteobacteria</taxon>
        <taxon>Sphingomonadales</taxon>
        <taxon>Sphingomonadaceae</taxon>
        <taxon>Sphingomonas</taxon>
    </lineage>
</organism>
<evidence type="ECO:0000313" key="4">
    <source>
        <dbReference type="EMBL" id="MBB5715287.1"/>
    </source>
</evidence>
<evidence type="ECO:0000256" key="2">
    <source>
        <dbReference type="SAM" id="Phobius"/>
    </source>
</evidence>
<evidence type="ECO:0000256" key="1">
    <source>
        <dbReference type="SAM" id="MobiDB-lite"/>
    </source>
</evidence>
<feature type="transmembrane region" description="Helical" evidence="2">
    <location>
        <begin position="139"/>
        <end position="157"/>
    </location>
</feature>
<dbReference type="InterPro" id="IPR052173">
    <property type="entry name" value="Beta-lactam_resp_regulator"/>
</dbReference>
<dbReference type="InterPro" id="IPR008756">
    <property type="entry name" value="Peptidase_M56"/>
</dbReference>
<feature type="transmembrane region" description="Helical" evidence="2">
    <location>
        <begin position="193"/>
        <end position="215"/>
    </location>
</feature>
<feature type="region of interest" description="Disordered" evidence="1">
    <location>
        <begin position="431"/>
        <end position="452"/>
    </location>
</feature>
<feature type="compositionally biased region" description="Pro residues" evidence="1">
    <location>
        <begin position="340"/>
        <end position="349"/>
    </location>
</feature>
<dbReference type="PANTHER" id="PTHR34978:SF3">
    <property type="entry name" value="SLR0241 PROTEIN"/>
    <property type="match status" value="1"/>
</dbReference>
<dbReference type="RefSeq" id="WP_184057482.1">
    <property type="nucleotide sequence ID" value="NZ_JACIJK010000006.1"/>
</dbReference>
<keyword evidence="2" id="KW-0812">Transmembrane</keyword>
<comment type="caution">
    <text evidence="4">The sequence shown here is derived from an EMBL/GenBank/DDBJ whole genome shotgun (WGS) entry which is preliminary data.</text>
</comment>
<keyword evidence="2" id="KW-0472">Membrane</keyword>
<proteinExistence type="predicted"/>
<feature type="transmembrane region" description="Helical" evidence="2">
    <location>
        <begin position="34"/>
        <end position="53"/>
    </location>
</feature>
<dbReference type="AlphaFoldDB" id="A0A7W9BDL3"/>
<feature type="transmembrane region" description="Helical" evidence="2">
    <location>
        <begin position="95"/>
        <end position="118"/>
    </location>
</feature>
<keyword evidence="5" id="KW-1185">Reference proteome</keyword>
<feature type="domain" description="Peptidase M56" evidence="3">
    <location>
        <begin position="11"/>
        <end position="274"/>
    </location>
</feature>
<dbReference type="Pfam" id="PF05569">
    <property type="entry name" value="Peptidase_M56"/>
    <property type="match status" value="1"/>
</dbReference>
<dbReference type="Proteomes" id="UP000546200">
    <property type="component" value="Unassembled WGS sequence"/>
</dbReference>
<dbReference type="PANTHER" id="PTHR34978">
    <property type="entry name" value="POSSIBLE SENSOR-TRANSDUCER PROTEIN BLAR"/>
    <property type="match status" value="1"/>
</dbReference>
<feature type="transmembrane region" description="Helical" evidence="2">
    <location>
        <begin position="6"/>
        <end position="27"/>
    </location>
</feature>
<feature type="region of interest" description="Disordered" evidence="1">
    <location>
        <begin position="318"/>
        <end position="356"/>
    </location>
</feature>
<reference evidence="4 5" key="1">
    <citation type="submission" date="2020-08" db="EMBL/GenBank/DDBJ databases">
        <title>Genomic Encyclopedia of Type Strains, Phase IV (KMG-IV): sequencing the most valuable type-strain genomes for metagenomic binning, comparative biology and taxonomic classification.</title>
        <authorList>
            <person name="Goeker M."/>
        </authorList>
    </citation>
    <scope>NUCLEOTIDE SEQUENCE [LARGE SCALE GENOMIC DNA]</scope>
    <source>
        <strain evidence="4 5">DSM 100044</strain>
    </source>
</reference>
<feature type="region of interest" description="Disordered" evidence="1">
    <location>
        <begin position="472"/>
        <end position="505"/>
    </location>
</feature>
<name>A0A7W9BDL3_9SPHN</name>
<dbReference type="EMBL" id="JACIJK010000006">
    <property type="protein sequence ID" value="MBB5715287.1"/>
    <property type="molecule type" value="Genomic_DNA"/>
</dbReference>
<accession>A0A7W9BDL3</accession>
<gene>
    <name evidence="4" type="ORF">FHS94_002133</name>
</gene>
<sequence>MSAVDLAPWMIQALVASGLLMALVLLVRGPVRRAFGPSVAYALWALPLLRLVLPPMPAWLGSAVTPIDKAGDTLTVMVFDGTAPAVPAAAAASSVAWGTILAAVWAVGAAGFLLFHIVRYTRFCASVLQGATMQSRVRGITMVVSDAAPGPLAFGIFRRVVAFPIDFADRYDPDERELALAHEVGHHLRGDLIANWLALAVLAAHWFNPLAWMAFRAFRNDQELANDAGILATRSVSQRHAYGRAIVKAAHGGAVSAACHLHTINDLKGRLKMLARSPASRRRLFSGATCVGVLVLGGLGLTASGSGAAAIAETVSAQVTPPRPPAPPAAPAPLANAPVAPLPPAPPAHPAKGKKRVVIVKDGKSTSYEGAEADAFLAANPEMMPPPPPAAPQPPVRVRVMHLNEAKGGKVIRFRDPDGKEQTITVPPVPQVSERNCAGSGPAVDDRSEGGRRRITICTNRIERMTQEAERTAADAAVTEQQARRSARSGLATARAAIERDRNLTAQQRDEALQGLAQAEAELASEG</sequence>
<dbReference type="CDD" id="cd07341">
    <property type="entry name" value="M56_BlaR1_MecR1_like"/>
    <property type="match status" value="1"/>
</dbReference>
<feature type="compositionally biased region" description="Pro residues" evidence="1">
    <location>
        <begin position="321"/>
        <end position="331"/>
    </location>
</feature>
<evidence type="ECO:0000259" key="3">
    <source>
        <dbReference type="Pfam" id="PF05569"/>
    </source>
</evidence>
<evidence type="ECO:0000313" key="5">
    <source>
        <dbReference type="Proteomes" id="UP000546200"/>
    </source>
</evidence>
<keyword evidence="2" id="KW-1133">Transmembrane helix</keyword>
<feature type="transmembrane region" description="Helical" evidence="2">
    <location>
        <begin position="284"/>
        <end position="303"/>
    </location>
</feature>
<protein>
    <submittedName>
        <fullName evidence="4">Beta-lactamase regulating signal transducer with metallopeptidase domain</fullName>
    </submittedName>
</protein>